<keyword evidence="2" id="KW-1185">Reference proteome</keyword>
<comment type="caution">
    <text evidence="1">The sequence shown here is derived from an EMBL/GenBank/DDBJ whole genome shotgun (WGS) entry which is preliminary data.</text>
</comment>
<dbReference type="InterPro" id="IPR008928">
    <property type="entry name" value="6-hairpin_glycosidase_sf"/>
</dbReference>
<organism evidence="1 2">
    <name type="scientific">Paenibacillus cisolokensis</name>
    <dbReference type="NCBI Taxonomy" id="1658519"/>
    <lineage>
        <taxon>Bacteria</taxon>
        <taxon>Bacillati</taxon>
        <taxon>Bacillota</taxon>
        <taxon>Bacilli</taxon>
        <taxon>Bacillales</taxon>
        <taxon>Paenibacillaceae</taxon>
        <taxon>Paenibacillus</taxon>
    </lineage>
</organism>
<protein>
    <submittedName>
        <fullName evidence="1">Uncharacterized protein</fullName>
    </submittedName>
</protein>
<name>A0ABQ4NC33_9BACL</name>
<dbReference type="EMBL" id="BOVJ01000137">
    <property type="protein sequence ID" value="GIQ65538.1"/>
    <property type="molecule type" value="Genomic_DNA"/>
</dbReference>
<evidence type="ECO:0000313" key="2">
    <source>
        <dbReference type="Proteomes" id="UP000680304"/>
    </source>
</evidence>
<evidence type="ECO:0000313" key="1">
    <source>
        <dbReference type="EMBL" id="GIQ65538.1"/>
    </source>
</evidence>
<dbReference type="RefSeq" id="WP_213530034.1">
    <property type="nucleotide sequence ID" value="NZ_BOVJ01000137.1"/>
</dbReference>
<accession>A0ABQ4NC33</accession>
<sequence length="205" mass="23497">MAASIARAVEYLVKDGITFIESGGTDAAAYVVDTDNEIKLGANAAAILALTKYTTVFNTDRYIDVMVALANGIAAMQDPESGSFVHVLHYPRLTVKEKFRIVYYDGEAAFALMRLYAVDKNAKWLNVVEKAFAYFIRENYWKHHDHWLSYCTNELTHYKPLRKYFEFGLNNVKDKLNFILNRETTYPTFLELLMASYKMVEKSAL</sequence>
<dbReference type="Proteomes" id="UP000680304">
    <property type="component" value="Unassembled WGS sequence"/>
</dbReference>
<reference evidence="1 2" key="1">
    <citation type="submission" date="2021-04" db="EMBL/GenBank/DDBJ databases">
        <title>Draft genome sequence of Paenibacillus cisolokensis, LC2-13A.</title>
        <authorList>
            <person name="Uke A."/>
            <person name="Chhe C."/>
            <person name="Baramee S."/>
            <person name="Kosugi A."/>
        </authorList>
    </citation>
    <scope>NUCLEOTIDE SEQUENCE [LARGE SCALE GENOMIC DNA]</scope>
    <source>
        <strain evidence="1 2">LC2-13A</strain>
    </source>
</reference>
<gene>
    <name evidence="1" type="ORF">PACILC2_41060</name>
</gene>
<dbReference type="SUPFAM" id="SSF48208">
    <property type="entry name" value="Six-hairpin glycosidases"/>
    <property type="match status" value="1"/>
</dbReference>
<proteinExistence type="predicted"/>